<evidence type="ECO:0000256" key="6">
    <source>
        <dbReference type="ARBA" id="ARBA00014798"/>
    </source>
</evidence>
<evidence type="ECO:0000313" key="13">
    <source>
        <dbReference type="EMBL" id="SDK47953.1"/>
    </source>
</evidence>
<dbReference type="InterPro" id="IPR012773">
    <property type="entry name" value="Ectoine_EctB"/>
</dbReference>
<dbReference type="EMBL" id="FNFM01000008">
    <property type="protein sequence ID" value="SDK47953.1"/>
    <property type="molecule type" value="Genomic_DNA"/>
</dbReference>
<keyword evidence="8 12" id="KW-0808">Transferase</keyword>
<evidence type="ECO:0000256" key="5">
    <source>
        <dbReference type="ARBA" id="ARBA00013155"/>
    </source>
</evidence>
<proteinExistence type="inferred from homology"/>
<gene>
    <name evidence="13" type="ORF">SAMN04487820_108179</name>
</gene>
<dbReference type="OrthoDB" id="9801052at2"/>
<evidence type="ECO:0000313" key="14">
    <source>
        <dbReference type="Proteomes" id="UP000199213"/>
    </source>
</evidence>
<dbReference type="InterPro" id="IPR005814">
    <property type="entry name" value="Aminotrans_3"/>
</dbReference>
<dbReference type="InterPro" id="IPR004637">
    <property type="entry name" value="Dat"/>
</dbReference>
<evidence type="ECO:0000256" key="3">
    <source>
        <dbReference type="ARBA" id="ARBA00004946"/>
    </source>
</evidence>
<dbReference type="Gene3D" id="3.90.1150.10">
    <property type="entry name" value="Aspartate Aminotransferase, domain 1"/>
    <property type="match status" value="1"/>
</dbReference>
<keyword evidence="7 12" id="KW-0032">Aminotransferase</keyword>
<comment type="cofactor">
    <cofactor evidence="1 12">
        <name>pyridoxal 5'-phosphate</name>
        <dbReference type="ChEBI" id="CHEBI:597326"/>
    </cofactor>
</comment>
<comment type="pathway">
    <text evidence="3 12">Amine and polyamine biosynthesis; ectoine biosynthesis; L-ectoine from L-aspartate 4-semialdehyde: step 1/3.</text>
</comment>
<evidence type="ECO:0000256" key="8">
    <source>
        <dbReference type="ARBA" id="ARBA00022679"/>
    </source>
</evidence>
<accession>A0A1G9C8J9</accession>
<dbReference type="PROSITE" id="PS00600">
    <property type="entry name" value="AA_TRANSFER_CLASS_3"/>
    <property type="match status" value="1"/>
</dbReference>
<evidence type="ECO:0000256" key="12">
    <source>
        <dbReference type="RuleBase" id="RU365034"/>
    </source>
</evidence>
<evidence type="ECO:0000256" key="4">
    <source>
        <dbReference type="ARBA" id="ARBA00008954"/>
    </source>
</evidence>
<dbReference type="GO" id="GO:0047307">
    <property type="term" value="F:diaminobutyrate-pyruvate transaminase activity"/>
    <property type="evidence" value="ECO:0007669"/>
    <property type="project" value="InterPro"/>
</dbReference>
<dbReference type="GO" id="GO:0030170">
    <property type="term" value="F:pyridoxal phosphate binding"/>
    <property type="evidence" value="ECO:0007669"/>
    <property type="project" value="InterPro"/>
</dbReference>
<evidence type="ECO:0000256" key="10">
    <source>
        <dbReference type="ARBA" id="ARBA00049111"/>
    </source>
</evidence>
<dbReference type="InterPro" id="IPR015422">
    <property type="entry name" value="PyrdxlP-dep_Trfase_small"/>
</dbReference>
<organism evidence="13 14">
    <name type="scientific">Actinopolyspora mzabensis</name>
    <dbReference type="NCBI Taxonomy" id="995066"/>
    <lineage>
        <taxon>Bacteria</taxon>
        <taxon>Bacillati</taxon>
        <taxon>Actinomycetota</taxon>
        <taxon>Actinomycetes</taxon>
        <taxon>Actinopolysporales</taxon>
        <taxon>Actinopolysporaceae</taxon>
        <taxon>Actinopolyspora</taxon>
    </lineage>
</organism>
<dbReference type="InterPro" id="IPR015421">
    <property type="entry name" value="PyrdxlP-dep_Trfase_major"/>
</dbReference>
<dbReference type="Pfam" id="PF00202">
    <property type="entry name" value="Aminotran_3"/>
    <property type="match status" value="1"/>
</dbReference>
<evidence type="ECO:0000256" key="11">
    <source>
        <dbReference type="RuleBase" id="RU003560"/>
    </source>
</evidence>
<dbReference type="PANTHER" id="PTHR43552:SF2">
    <property type="entry name" value="DIAMINOBUTYRATE--2-OXOGLUTARATE TRANSAMINASE"/>
    <property type="match status" value="1"/>
</dbReference>
<dbReference type="RefSeq" id="WP_092629239.1">
    <property type="nucleotide sequence ID" value="NZ_FNFM01000008.1"/>
</dbReference>
<dbReference type="PIRSF" id="PIRSF000521">
    <property type="entry name" value="Transaminase_4ab_Lys_Orn"/>
    <property type="match status" value="1"/>
</dbReference>
<dbReference type="SUPFAM" id="SSF53383">
    <property type="entry name" value="PLP-dependent transferases"/>
    <property type="match status" value="1"/>
</dbReference>
<evidence type="ECO:0000256" key="7">
    <source>
        <dbReference type="ARBA" id="ARBA00022576"/>
    </source>
</evidence>
<keyword evidence="9 11" id="KW-0663">Pyridoxal phosphate</keyword>
<dbReference type="NCBIfam" id="TIGR00709">
    <property type="entry name" value="dat"/>
    <property type="match status" value="1"/>
</dbReference>
<dbReference type="GO" id="GO:0045303">
    <property type="term" value="F:diaminobutyrate-2-oxoglutarate transaminase activity"/>
    <property type="evidence" value="ECO:0007669"/>
    <property type="project" value="UniProtKB-EC"/>
</dbReference>
<dbReference type="PANTHER" id="PTHR43552">
    <property type="entry name" value="DIAMINOBUTYRATE--2-OXOGLUTARATE AMINOTRANSFERASE"/>
    <property type="match status" value="1"/>
</dbReference>
<dbReference type="Gene3D" id="3.40.640.10">
    <property type="entry name" value="Type I PLP-dependent aspartate aminotransferase-like (Major domain)"/>
    <property type="match status" value="1"/>
</dbReference>
<dbReference type="UniPathway" id="UPA00067">
    <property type="reaction ID" value="UER00121"/>
</dbReference>
<dbReference type="CDD" id="cd00610">
    <property type="entry name" value="OAT_like"/>
    <property type="match status" value="1"/>
</dbReference>
<sequence>MKDVFATQESEVRSYSRTWPAVFDRALGSWIYDEHGHAYLDFFAGAGALNYGHNNPLLKRKLIEYIERDGIHHGLDQATVARGEFLRTIDEKLFRPRGLNYKVQFPGPTGTNSVEAALKLARKITGRESIISFTNAFHGMTLGSLSVTGNSMKRGGAGVPLVHATPMPYDNYFDGQVDDFLYFESLLQDSGSGLNAPAAVIVETLQGEGGINDTRAEWLRGLSELCERHGILLIVDDVQMGCGRTGPFFSFEQAGIEPDIVCLSKSIGGYGSPLALTLIKPEHDVWEPGEHNGTFRGNNPALVTATEALRQYWSDDELERATLAKGERVGEALLELGSDYPGLLAKGRGLARGLGFAEPEMAGKVAKAAFDRGMILETSGPSDEVVKVMPPLTITEDELERGLRIVQDSVRSVLA</sequence>
<keyword evidence="14" id="KW-1185">Reference proteome</keyword>
<reference evidence="14" key="1">
    <citation type="submission" date="2016-10" db="EMBL/GenBank/DDBJ databases">
        <authorList>
            <person name="Varghese N."/>
            <person name="Submissions S."/>
        </authorList>
    </citation>
    <scope>NUCLEOTIDE SEQUENCE [LARGE SCALE GENOMIC DNA]</scope>
    <source>
        <strain evidence="14">DSM 45460</strain>
    </source>
</reference>
<evidence type="ECO:0000256" key="9">
    <source>
        <dbReference type="ARBA" id="ARBA00022898"/>
    </source>
</evidence>
<dbReference type="InterPro" id="IPR015424">
    <property type="entry name" value="PyrdxlP-dep_Trfase"/>
</dbReference>
<comment type="function">
    <text evidence="2 12">Catalyzes reversively the conversion of L-aspartate beta-semialdehyde (ASA) to L-2,4-diaminobutyrate (DABA) by transamination with L-glutamate.</text>
</comment>
<dbReference type="EC" id="2.6.1.76" evidence="5 12"/>
<dbReference type="InterPro" id="IPR049704">
    <property type="entry name" value="Aminotrans_3_PPA_site"/>
</dbReference>
<dbReference type="NCBIfam" id="NF006733">
    <property type="entry name" value="PRK09264.1"/>
    <property type="match status" value="1"/>
</dbReference>
<comment type="catalytic activity">
    <reaction evidence="10 12">
        <text>L-2,4-diaminobutanoate + 2-oxoglutarate = L-aspartate 4-semialdehyde + L-glutamate</text>
        <dbReference type="Rhea" id="RHEA:11160"/>
        <dbReference type="ChEBI" id="CHEBI:16810"/>
        <dbReference type="ChEBI" id="CHEBI:29985"/>
        <dbReference type="ChEBI" id="CHEBI:58761"/>
        <dbReference type="ChEBI" id="CHEBI:537519"/>
        <dbReference type="EC" id="2.6.1.76"/>
    </reaction>
</comment>
<evidence type="ECO:0000256" key="2">
    <source>
        <dbReference type="ARBA" id="ARBA00002189"/>
    </source>
</evidence>
<dbReference type="NCBIfam" id="TIGR02407">
    <property type="entry name" value="ectoine_ectB"/>
    <property type="match status" value="1"/>
</dbReference>
<dbReference type="Proteomes" id="UP000199213">
    <property type="component" value="Unassembled WGS sequence"/>
</dbReference>
<protein>
    <recommendedName>
        <fullName evidence="6 12">Diaminobutyrate--2-oxoglutarate transaminase</fullName>
        <ecNumber evidence="5 12">2.6.1.76</ecNumber>
    </recommendedName>
    <alternativeName>
        <fullName evidence="12">DABA aminotransferase</fullName>
    </alternativeName>
</protein>
<comment type="similarity">
    <text evidence="4 11">Belongs to the class-III pyridoxal-phosphate-dependent aminotransferase family.</text>
</comment>
<dbReference type="AlphaFoldDB" id="A0A1G9C8J9"/>
<dbReference type="GO" id="GO:0019491">
    <property type="term" value="P:ectoine biosynthetic process"/>
    <property type="evidence" value="ECO:0007669"/>
    <property type="project" value="UniProtKB-UniPathway"/>
</dbReference>
<evidence type="ECO:0000256" key="1">
    <source>
        <dbReference type="ARBA" id="ARBA00001933"/>
    </source>
</evidence>
<name>A0A1G9C8J9_ACTMZ</name>